<dbReference type="Proteomes" id="UP000672027">
    <property type="component" value="Chromosome"/>
</dbReference>
<name>A0ABX7X2E3_9GAMM</name>
<dbReference type="EMBL" id="CP072800">
    <property type="protein sequence ID" value="QTR48783.1"/>
    <property type="molecule type" value="Genomic_DNA"/>
</dbReference>
<evidence type="ECO:0000259" key="1">
    <source>
        <dbReference type="Pfam" id="PF07929"/>
    </source>
</evidence>
<evidence type="ECO:0000313" key="3">
    <source>
        <dbReference type="Proteomes" id="UP000672027"/>
    </source>
</evidence>
<feature type="domain" description="Plasmid pRiA4b Orf3-like" evidence="1">
    <location>
        <begin position="1"/>
        <end position="84"/>
    </location>
</feature>
<dbReference type="InterPro" id="IPR024047">
    <property type="entry name" value="MM3350-like_sf"/>
</dbReference>
<organism evidence="2 3">
    <name type="scientific">Candidatus Thiothrix anitrata</name>
    <dbReference type="NCBI Taxonomy" id="2823902"/>
    <lineage>
        <taxon>Bacteria</taxon>
        <taxon>Pseudomonadati</taxon>
        <taxon>Pseudomonadota</taxon>
        <taxon>Gammaproteobacteria</taxon>
        <taxon>Thiotrichales</taxon>
        <taxon>Thiotrichaceae</taxon>
        <taxon>Thiothrix</taxon>
    </lineage>
</organism>
<protein>
    <submittedName>
        <fullName evidence="2">Plasmid pRiA4b ORF-3 family protein</fullName>
    </submittedName>
</protein>
<dbReference type="SUPFAM" id="SSF159941">
    <property type="entry name" value="MM3350-like"/>
    <property type="match status" value="1"/>
</dbReference>
<evidence type="ECO:0000313" key="2">
    <source>
        <dbReference type="EMBL" id="QTR48783.1"/>
    </source>
</evidence>
<reference evidence="2 3" key="1">
    <citation type="submission" date="2021-04" db="EMBL/GenBank/DDBJ databases">
        <title>Genomics, taxonomy and metabolism of representatives of sulfur bacteria of the genus Thiothrix: Thiothrix fructosivorans QT, Thiothrix unzii A1T and three new species, Thiothrix subterranea sp. nov., Thiothrix litoralis sp. nov. and 'Candidatus Thiothrix anitrata' sp. nov.</title>
        <authorList>
            <person name="Ravin N.V."/>
            <person name="Smolyakov D."/>
            <person name="Rudenko T.S."/>
            <person name="Mardanov A.V."/>
            <person name="Beletsky A.V."/>
            <person name="Markov N.D."/>
            <person name="Fomenkov A.I."/>
            <person name="Roberts R.J."/>
            <person name="Karnachuk O.V."/>
            <person name="Novikov A."/>
            <person name="Grabovich M.Y."/>
        </authorList>
    </citation>
    <scope>NUCLEOTIDE SEQUENCE [LARGE SCALE GENOMIC DNA]</scope>
    <source>
        <strain evidence="2 3">A52</strain>
    </source>
</reference>
<gene>
    <name evidence="2" type="ORF">J8380_10840</name>
</gene>
<sequence>MRYEYDFGDGWLHKIVLEKILPADDALSLPQCIKGKRACPPEDVGGVWGYEDLLEILADKNHEEYKSRLDWLGGEFDPEALDLSDINQQLKSWAKG</sequence>
<dbReference type="PANTHER" id="PTHR41878:SF1">
    <property type="entry name" value="TNPR PROTEIN"/>
    <property type="match status" value="1"/>
</dbReference>
<keyword evidence="3" id="KW-1185">Reference proteome</keyword>
<dbReference type="Pfam" id="PF07929">
    <property type="entry name" value="PRiA4_ORF3"/>
    <property type="match status" value="1"/>
</dbReference>
<dbReference type="PANTHER" id="PTHR41878">
    <property type="entry name" value="LEXA REPRESSOR-RELATED"/>
    <property type="match status" value="1"/>
</dbReference>
<proteinExistence type="predicted"/>
<dbReference type="Gene3D" id="3.10.290.30">
    <property type="entry name" value="MM3350-like"/>
    <property type="match status" value="1"/>
</dbReference>
<accession>A0ABX7X2E3</accession>
<dbReference type="InterPro" id="IPR012912">
    <property type="entry name" value="Plasmid_pRiA4b_Orf3-like"/>
</dbReference>